<accession>A0A4Y7JKS7</accession>
<protein>
    <submittedName>
        <fullName evidence="1">Uncharacterized protein</fullName>
    </submittedName>
</protein>
<evidence type="ECO:0000313" key="2">
    <source>
        <dbReference type="Proteomes" id="UP000316621"/>
    </source>
</evidence>
<dbReference type="AlphaFoldDB" id="A0A4Y7JKS7"/>
<dbReference type="EMBL" id="CM010719">
    <property type="protein sequence ID" value="RZC60581.1"/>
    <property type="molecule type" value="Genomic_DNA"/>
</dbReference>
<evidence type="ECO:0000313" key="1">
    <source>
        <dbReference type="EMBL" id="RZC60581.1"/>
    </source>
</evidence>
<dbReference type="Proteomes" id="UP000316621">
    <property type="component" value="Chromosome 5"/>
</dbReference>
<dbReference type="Gramene" id="RZC60581">
    <property type="protein sequence ID" value="RZC60581"/>
    <property type="gene ID" value="C5167_022339"/>
</dbReference>
<keyword evidence="2" id="KW-1185">Reference proteome</keyword>
<organism evidence="1 2">
    <name type="scientific">Papaver somniferum</name>
    <name type="common">Opium poppy</name>
    <dbReference type="NCBI Taxonomy" id="3469"/>
    <lineage>
        <taxon>Eukaryota</taxon>
        <taxon>Viridiplantae</taxon>
        <taxon>Streptophyta</taxon>
        <taxon>Embryophyta</taxon>
        <taxon>Tracheophyta</taxon>
        <taxon>Spermatophyta</taxon>
        <taxon>Magnoliopsida</taxon>
        <taxon>Ranunculales</taxon>
        <taxon>Papaveraceae</taxon>
        <taxon>Papaveroideae</taxon>
        <taxon>Papaver</taxon>
    </lineage>
</organism>
<gene>
    <name evidence="1" type="ORF">C5167_022339</name>
</gene>
<reference evidence="1 2" key="1">
    <citation type="journal article" date="2018" name="Science">
        <title>The opium poppy genome and morphinan production.</title>
        <authorList>
            <person name="Guo L."/>
            <person name="Winzer T."/>
            <person name="Yang X."/>
            <person name="Li Y."/>
            <person name="Ning Z."/>
            <person name="He Z."/>
            <person name="Teodor R."/>
            <person name="Lu Y."/>
            <person name="Bowser T.A."/>
            <person name="Graham I.A."/>
            <person name="Ye K."/>
        </authorList>
    </citation>
    <scope>NUCLEOTIDE SEQUENCE [LARGE SCALE GENOMIC DNA]</scope>
    <source>
        <strain evidence="2">cv. HN1</strain>
        <tissue evidence="1">Leaves</tissue>
    </source>
</reference>
<proteinExistence type="predicted"/>
<name>A0A4Y7JKS7_PAPSO</name>
<sequence>MKSNNIFLKFVRFKVNNGSLRVNLAASSNASTC</sequence>